<evidence type="ECO:0000256" key="3">
    <source>
        <dbReference type="ARBA" id="ARBA00010982"/>
    </source>
</evidence>
<dbReference type="SUPFAM" id="SSF53901">
    <property type="entry name" value="Thiolase-like"/>
    <property type="match status" value="2"/>
</dbReference>
<dbReference type="GO" id="GO:0005739">
    <property type="term" value="C:mitochondrion"/>
    <property type="evidence" value="ECO:0007669"/>
    <property type="project" value="UniProtKB-SubCell"/>
</dbReference>
<evidence type="ECO:0000256" key="6">
    <source>
        <dbReference type="ARBA" id="ARBA00022679"/>
    </source>
</evidence>
<dbReference type="PROSITE" id="PS00099">
    <property type="entry name" value="THIOLASE_3"/>
    <property type="match status" value="1"/>
</dbReference>
<dbReference type="InterPro" id="IPR016039">
    <property type="entry name" value="Thiolase-like"/>
</dbReference>
<comment type="caution">
    <text evidence="16">The sequence shown here is derived from an EMBL/GenBank/DDBJ whole genome shotgun (WGS) entry which is preliminary data.</text>
</comment>
<protein>
    <recommendedName>
        <fullName evidence="5">acetyl-CoA C-acetyltransferase</fullName>
        <ecNumber evidence="5">2.3.1.9</ecNumber>
    </recommendedName>
</protein>
<dbReference type="NCBIfam" id="TIGR01930">
    <property type="entry name" value="AcCoA-C-Actrans"/>
    <property type="match status" value="1"/>
</dbReference>
<dbReference type="InterPro" id="IPR020615">
    <property type="entry name" value="Thiolase_acyl_enz_int_AS"/>
</dbReference>
<dbReference type="STRING" id="299467.A0A443SWA3"/>
<keyword evidence="7" id="KW-0479">Metal-binding</keyword>
<evidence type="ECO:0000256" key="7">
    <source>
        <dbReference type="ARBA" id="ARBA00022723"/>
    </source>
</evidence>
<evidence type="ECO:0000259" key="15">
    <source>
        <dbReference type="Pfam" id="PF02803"/>
    </source>
</evidence>
<evidence type="ECO:0000256" key="8">
    <source>
        <dbReference type="ARBA" id="ARBA00022946"/>
    </source>
</evidence>
<evidence type="ECO:0000256" key="10">
    <source>
        <dbReference type="ARBA" id="ARBA00023128"/>
    </source>
</evidence>
<keyword evidence="10" id="KW-0496">Mitochondrion</keyword>
<dbReference type="InterPro" id="IPR020613">
    <property type="entry name" value="Thiolase_CS"/>
</dbReference>
<dbReference type="CDD" id="cd00751">
    <property type="entry name" value="thiolase"/>
    <property type="match status" value="1"/>
</dbReference>
<evidence type="ECO:0000259" key="14">
    <source>
        <dbReference type="Pfam" id="PF00108"/>
    </source>
</evidence>
<dbReference type="PANTHER" id="PTHR18919">
    <property type="entry name" value="ACETYL-COA C-ACYLTRANSFERASE"/>
    <property type="match status" value="1"/>
</dbReference>
<dbReference type="Pfam" id="PF02803">
    <property type="entry name" value="Thiolase_C"/>
    <property type="match status" value="1"/>
</dbReference>
<evidence type="ECO:0000256" key="5">
    <source>
        <dbReference type="ARBA" id="ARBA00012705"/>
    </source>
</evidence>
<feature type="active site" description="Acyl-thioester intermediate" evidence="12">
    <location>
        <position position="90"/>
    </location>
</feature>
<feature type="active site" description="Proton acceptor" evidence="12">
    <location>
        <position position="378"/>
    </location>
</feature>
<keyword evidence="11 13" id="KW-0012">Acyltransferase</keyword>
<comment type="pathway">
    <text evidence="2">Lipid metabolism.</text>
</comment>
<evidence type="ECO:0000313" key="16">
    <source>
        <dbReference type="EMBL" id="RWS31789.1"/>
    </source>
</evidence>
<dbReference type="Gene3D" id="3.40.47.10">
    <property type="match status" value="1"/>
</dbReference>
<dbReference type="InterPro" id="IPR002155">
    <property type="entry name" value="Thiolase"/>
</dbReference>
<dbReference type="AlphaFoldDB" id="A0A443SWA3"/>
<dbReference type="PROSITE" id="PS00098">
    <property type="entry name" value="THIOLASE_1"/>
    <property type="match status" value="1"/>
</dbReference>
<evidence type="ECO:0000256" key="4">
    <source>
        <dbReference type="ARBA" id="ARBA00011881"/>
    </source>
</evidence>
<dbReference type="GO" id="GO:0003985">
    <property type="term" value="F:acetyl-CoA C-acetyltransferase activity"/>
    <property type="evidence" value="ECO:0007669"/>
    <property type="project" value="UniProtKB-EC"/>
</dbReference>
<evidence type="ECO:0000256" key="9">
    <source>
        <dbReference type="ARBA" id="ARBA00022958"/>
    </source>
</evidence>
<evidence type="ECO:0000256" key="12">
    <source>
        <dbReference type="PIRSR" id="PIRSR000429-1"/>
    </source>
</evidence>
<dbReference type="EMBL" id="NCKV01000062">
    <property type="protein sequence ID" value="RWS31789.1"/>
    <property type="molecule type" value="Genomic_DNA"/>
</dbReference>
<dbReference type="VEuPathDB" id="VectorBase:LDEU000253"/>
<accession>A0A443SWA3</accession>
<evidence type="ECO:0000256" key="1">
    <source>
        <dbReference type="ARBA" id="ARBA00004173"/>
    </source>
</evidence>
<dbReference type="Pfam" id="PF00108">
    <property type="entry name" value="Thiolase_N"/>
    <property type="match status" value="1"/>
</dbReference>
<dbReference type="InterPro" id="IPR020617">
    <property type="entry name" value="Thiolase_C"/>
</dbReference>
<dbReference type="PANTHER" id="PTHR18919:SF156">
    <property type="entry name" value="ACETYL-COA ACETYLTRANSFERASE, MITOCHONDRIAL"/>
    <property type="match status" value="1"/>
</dbReference>
<dbReference type="PROSITE" id="PS00737">
    <property type="entry name" value="THIOLASE_2"/>
    <property type="match status" value="1"/>
</dbReference>
<evidence type="ECO:0000256" key="13">
    <source>
        <dbReference type="RuleBase" id="RU003557"/>
    </source>
</evidence>
<organism evidence="16 17">
    <name type="scientific">Leptotrombidium deliense</name>
    <dbReference type="NCBI Taxonomy" id="299467"/>
    <lineage>
        <taxon>Eukaryota</taxon>
        <taxon>Metazoa</taxon>
        <taxon>Ecdysozoa</taxon>
        <taxon>Arthropoda</taxon>
        <taxon>Chelicerata</taxon>
        <taxon>Arachnida</taxon>
        <taxon>Acari</taxon>
        <taxon>Acariformes</taxon>
        <taxon>Trombidiformes</taxon>
        <taxon>Prostigmata</taxon>
        <taxon>Anystina</taxon>
        <taxon>Parasitengona</taxon>
        <taxon>Trombiculoidea</taxon>
        <taxon>Trombiculidae</taxon>
        <taxon>Leptotrombidium</taxon>
    </lineage>
</organism>
<comment type="subunit">
    <text evidence="4">Homotetramer.</text>
</comment>
<keyword evidence="17" id="KW-1185">Reference proteome</keyword>
<proteinExistence type="inferred from homology"/>
<dbReference type="FunFam" id="3.40.47.10:FF:000007">
    <property type="entry name" value="acetyl-CoA acetyltransferase, mitochondrial"/>
    <property type="match status" value="1"/>
</dbReference>
<keyword evidence="8" id="KW-0809">Transit peptide</keyword>
<feature type="active site" description="Proton acceptor" evidence="12">
    <location>
        <position position="350"/>
    </location>
</feature>
<feature type="domain" description="Thiolase C-terminal" evidence="15">
    <location>
        <begin position="271"/>
        <end position="391"/>
    </location>
</feature>
<dbReference type="InterPro" id="IPR020610">
    <property type="entry name" value="Thiolase_AS"/>
</dbReference>
<sequence length="392" mass="41093">MSQQDVYIVSCSRTPIGCFRGCLSSLSATDLGSLAIKSAIEKIGLPSDEVDEVFMGHVLQGSCGQAPARQAALKAGISKTTPCTTVNKVCASGMKSVVFGSQSIKLGENDVVVCGGMESMSNVPFYLKRGEVPYGGASLLDGLVFDGLTDTFNKCHMGNCTEKLAKDYKLTREDQDEYAISSYKRSEAASKNGVLKREIAPVTIAGVRGKPAVVIDEDEEFKKIDFEKMRKINPVFQREGGTITAANASTLSDGAAACVLMSPSALKKYNLTPLAKVVAYADGGVDPVDFGIAPAFAVRKLLKRSGKDKSEIALWEVNEAFSAVALANIKDLGLDPSRVNVNGGAVSLGHPLGMSGARIVNSLAMNLPKGQLGVAAICNGGGGASAILIEKL</sequence>
<keyword evidence="9" id="KW-0630">Potassium</keyword>
<dbReference type="GO" id="GO:0006635">
    <property type="term" value="P:fatty acid beta-oxidation"/>
    <property type="evidence" value="ECO:0007669"/>
    <property type="project" value="TreeGrafter"/>
</dbReference>
<dbReference type="GO" id="GO:0046872">
    <property type="term" value="F:metal ion binding"/>
    <property type="evidence" value="ECO:0007669"/>
    <property type="project" value="UniProtKB-KW"/>
</dbReference>
<keyword evidence="6 13" id="KW-0808">Transferase</keyword>
<dbReference type="Proteomes" id="UP000288716">
    <property type="component" value="Unassembled WGS sequence"/>
</dbReference>
<name>A0A443SWA3_9ACAR</name>
<dbReference type="EC" id="2.3.1.9" evidence="5"/>
<reference evidence="16 17" key="1">
    <citation type="journal article" date="2018" name="Gigascience">
        <title>Genomes of trombidid mites reveal novel predicted allergens and laterally-transferred genes associated with secondary metabolism.</title>
        <authorList>
            <person name="Dong X."/>
            <person name="Chaisiri K."/>
            <person name="Xia D."/>
            <person name="Armstrong S.D."/>
            <person name="Fang Y."/>
            <person name="Donnelly M.J."/>
            <person name="Kadowaki T."/>
            <person name="McGarry J.W."/>
            <person name="Darby A.C."/>
            <person name="Makepeace B.L."/>
        </authorList>
    </citation>
    <scope>NUCLEOTIDE SEQUENCE [LARGE SCALE GENOMIC DNA]</scope>
    <source>
        <strain evidence="16">UoL-UT</strain>
    </source>
</reference>
<dbReference type="PIRSF" id="PIRSF000429">
    <property type="entry name" value="Ac-CoA_Ac_transf"/>
    <property type="match status" value="1"/>
</dbReference>
<feature type="domain" description="Thiolase N-terminal" evidence="14">
    <location>
        <begin position="6"/>
        <end position="262"/>
    </location>
</feature>
<evidence type="ECO:0000256" key="11">
    <source>
        <dbReference type="ARBA" id="ARBA00023315"/>
    </source>
</evidence>
<dbReference type="InterPro" id="IPR020616">
    <property type="entry name" value="Thiolase_N"/>
</dbReference>
<comment type="similarity">
    <text evidence="3 13">Belongs to the thiolase-like superfamily. Thiolase family.</text>
</comment>
<evidence type="ECO:0000313" key="17">
    <source>
        <dbReference type="Proteomes" id="UP000288716"/>
    </source>
</evidence>
<evidence type="ECO:0000256" key="2">
    <source>
        <dbReference type="ARBA" id="ARBA00005189"/>
    </source>
</evidence>
<gene>
    <name evidence="16" type="ORF">B4U80_07990</name>
</gene>
<dbReference type="OrthoDB" id="5404651at2759"/>
<comment type="subcellular location">
    <subcellularLocation>
        <location evidence="1">Mitochondrion</location>
    </subcellularLocation>
</comment>